<feature type="transmembrane region" description="Helical" evidence="5">
    <location>
        <begin position="924"/>
        <end position="942"/>
    </location>
</feature>
<dbReference type="Gene3D" id="2.60.40.1120">
    <property type="entry name" value="Carboxypeptidase-like, regulatory domain"/>
    <property type="match status" value="2"/>
</dbReference>
<accession>E4XFU9</accession>
<gene>
    <name evidence="8" type="ORF">GSOID_T00010354001</name>
</gene>
<dbReference type="InterPro" id="IPR000834">
    <property type="entry name" value="Peptidase_M14"/>
</dbReference>
<evidence type="ECO:0000256" key="2">
    <source>
        <dbReference type="ARBA" id="ARBA00023180"/>
    </source>
</evidence>
<keyword evidence="9" id="KW-1185">Reference proteome</keyword>
<dbReference type="Gene3D" id="3.40.630.10">
    <property type="entry name" value="Zn peptidases"/>
    <property type="match status" value="2"/>
</dbReference>
<feature type="active site" description="Proton donor/acceptor" evidence="3">
    <location>
        <position position="291"/>
    </location>
</feature>
<dbReference type="EMBL" id="FN653046">
    <property type="protein sequence ID" value="CBY24489.1"/>
    <property type="molecule type" value="Genomic_DNA"/>
</dbReference>
<dbReference type="SUPFAM" id="SSF53187">
    <property type="entry name" value="Zn-dependent exopeptidases"/>
    <property type="match status" value="2"/>
</dbReference>
<keyword evidence="6" id="KW-0732">Signal</keyword>
<dbReference type="GO" id="GO:0006518">
    <property type="term" value="P:peptide metabolic process"/>
    <property type="evidence" value="ECO:0007669"/>
    <property type="project" value="TreeGrafter"/>
</dbReference>
<dbReference type="PANTHER" id="PTHR11532:SF57">
    <property type="entry name" value="CARBOXYPEPTIDASE D, B"/>
    <property type="match status" value="1"/>
</dbReference>
<dbReference type="PANTHER" id="PTHR11532">
    <property type="entry name" value="PROTEASE M14 CARBOXYPEPTIDASE"/>
    <property type="match status" value="1"/>
</dbReference>
<keyword evidence="5" id="KW-1133">Transmembrane helix</keyword>
<reference evidence="8 9" key="1">
    <citation type="journal article" date="2010" name="Science">
        <title>Plasticity of animal genome architecture unmasked by rapid evolution of a pelagic tunicate.</title>
        <authorList>
            <person name="Denoeud F."/>
            <person name="Henriet S."/>
            <person name="Mungpakdee S."/>
            <person name="Aury J.M."/>
            <person name="Da Silva C."/>
            <person name="Brinkmann H."/>
            <person name="Mikhaleva J."/>
            <person name="Olsen L.C."/>
            <person name="Jubin C."/>
            <person name="Canestro C."/>
            <person name="Bouquet J.M."/>
            <person name="Danks G."/>
            <person name="Poulain J."/>
            <person name="Campsteijn C."/>
            <person name="Adamski M."/>
            <person name="Cross I."/>
            <person name="Yadetie F."/>
            <person name="Muffato M."/>
            <person name="Louis A."/>
            <person name="Butcher S."/>
            <person name="Tsagkogeorga G."/>
            <person name="Konrad A."/>
            <person name="Singh S."/>
            <person name="Jensen M.F."/>
            <person name="Cong E.H."/>
            <person name="Eikeseth-Otteraa H."/>
            <person name="Noel B."/>
            <person name="Anthouard V."/>
            <person name="Porcel B.M."/>
            <person name="Kachouri-Lafond R."/>
            <person name="Nishino A."/>
            <person name="Ugolini M."/>
            <person name="Chourrout P."/>
            <person name="Nishida H."/>
            <person name="Aasland R."/>
            <person name="Huzurbazar S."/>
            <person name="Westhof E."/>
            <person name="Delsuc F."/>
            <person name="Lehrach H."/>
            <person name="Reinhardt R."/>
            <person name="Weissenbach J."/>
            <person name="Roy S.W."/>
            <person name="Artiguenave F."/>
            <person name="Postlethwait J.H."/>
            <person name="Manak J.R."/>
            <person name="Thompson E.M."/>
            <person name="Jaillon O."/>
            <person name="Du Pasquier L."/>
            <person name="Boudinot P."/>
            <person name="Liberles D.A."/>
            <person name="Volff J.N."/>
            <person name="Philippe H."/>
            <person name="Lenhard B."/>
            <person name="Roest Crollius H."/>
            <person name="Wincker P."/>
            <person name="Chourrout D."/>
        </authorList>
    </citation>
    <scope>NUCLEOTIDE SEQUENCE [LARGE SCALE GENOMIC DNA]</scope>
</reference>
<keyword evidence="5" id="KW-0812">Transmembrane</keyword>
<dbReference type="Pfam" id="PF00246">
    <property type="entry name" value="Peptidase_M14"/>
    <property type="match status" value="2"/>
</dbReference>
<feature type="domain" description="Peptidase M14" evidence="7">
    <location>
        <begin position="19"/>
        <end position="321"/>
    </location>
</feature>
<dbReference type="Pfam" id="PF13620">
    <property type="entry name" value="CarboxypepD_reg"/>
    <property type="match status" value="1"/>
</dbReference>
<feature type="active site" description="Proton donor/acceptor" evidence="3">
    <location>
        <position position="709"/>
    </location>
</feature>
<dbReference type="CDD" id="cd11308">
    <property type="entry name" value="Peptidase_M14NE-CP-C_like"/>
    <property type="match status" value="2"/>
</dbReference>
<dbReference type="Proteomes" id="UP000001307">
    <property type="component" value="Unassembled WGS sequence"/>
</dbReference>
<organism evidence="8 9">
    <name type="scientific">Oikopleura dioica</name>
    <name type="common">Tunicate</name>
    <dbReference type="NCBI Taxonomy" id="34765"/>
    <lineage>
        <taxon>Eukaryota</taxon>
        <taxon>Metazoa</taxon>
        <taxon>Chordata</taxon>
        <taxon>Tunicata</taxon>
        <taxon>Appendicularia</taxon>
        <taxon>Copelata</taxon>
        <taxon>Oikopleuridae</taxon>
        <taxon>Oikopleura</taxon>
    </lineage>
</organism>
<dbReference type="GO" id="GO:0004181">
    <property type="term" value="F:metallocarboxypeptidase activity"/>
    <property type="evidence" value="ECO:0007669"/>
    <property type="project" value="InterPro"/>
</dbReference>
<comment type="similarity">
    <text evidence="1 3">Belongs to the peptidase M14 family.</text>
</comment>
<sequence length="976" mass="109626">MHIWLLLLVACYVKCIDFRYHSHNEGTELLKSLNNTYPELCSLYSIGFSGQKRELWVLKISENVHKRTPGRPRVKSVANMHGDETVGRALMFQLAQFLLEGYHKKDPVATQVVNKYELHLMPSLNPDGFEASREGECHTTGRDNANKIDLNRNFPDQWRDSEWKVGSVSLASGRPIAKENLAMIDWILNSRFVLSLNLHAGSEVASYGWDGLPNGIRRGYSKMPDDELLKLLAHTYADNHETMHKMDGAACGDPEPSFEKGITNGANWYPLNGGMEDFNYIYGDCVEITIELTCCKYPKASTLQHEWTRNKNALLAYIRQSDQTVNGFITCDEGDPQPYVEIKVKGIDKTMHSDVNGDFWRPLVPGNYEITFSKDGFESEVINIDVPKGGIARNIILLPEDDSNIDVNQESDSLGVIDENAIAAKTSKVDLSKLSDLEFNPFKHRTHSELTDYLRKLTDKYSSISKLYSIGKSMGNRDLWVVEVTSKPGEHQLFKPEVKLVSTMHGNEASSQTTAISFITDLVTNYEVDPEVKRFVDGHRIHVLSTMNPDGHEVATENAQTGGYGRDNNDGVDLNRNFPYPNQGRAPLPAREAELVMNWSQKMNFVLSLNLHNGGLLANYPYDDNYWTKKTSNALGRDKKGGYAMCDDDDVFRYLASTYANNHPTMANGKGCEDDVIGGITNGAEWYEVSGSMQDWNYFYTNTLEVTVEIGCLKYPSEPFLQKYWEANRLSIYSFYSFASAGVVGQVVDVNENPISQAIIEITDQAADKPRSHHVESLVTGDFFRPLLPGTYIVLVHKPGFHNQTETVKITTEKPSIFLKLNLFVLTPQVDIEDELMEEEEFLDTTDSESVSDELTENEDKTDSTGSNSESESSNSATDSDLSQVPALGDDSDPIQKQARTEEDEIESDDASWETENSTSFINVLVYAVTFMGFTFCCVIFLKKRASNSGAGTFQFNKIGVQDDMELRKSLLKNRV</sequence>
<feature type="domain" description="Peptidase M14" evidence="7">
    <location>
        <begin position="443"/>
        <end position="739"/>
    </location>
</feature>
<evidence type="ECO:0000256" key="5">
    <source>
        <dbReference type="SAM" id="Phobius"/>
    </source>
</evidence>
<dbReference type="PRINTS" id="PR00765">
    <property type="entry name" value="CRBOXYPTASEA"/>
</dbReference>
<feature type="signal peptide" evidence="6">
    <location>
        <begin position="1"/>
        <end position="15"/>
    </location>
</feature>
<dbReference type="AlphaFoldDB" id="E4XFU9"/>
<dbReference type="GO" id="GO:0005615">
    <property type="term" value="C:extracellular space"/>
    <property type="evidence" value="ECO:0007669"/>
    <property type="project" value="TreeGrafter"/>
</dbReference>
<protein>
    <recommendedName>
        <fullName evidence="7">Peptidase M14 domain-containing protein</fullName>
    </recommendedName>
</protein>
<keyword evidence="5" id="KW-0472">Membrane</keyword>
<evidence type="ECO:0000256" key="3">
    <source>
        <dbReference type="PROSITE-ProRule" id="PRU01379"/>
    </source>
</evidence>
<dbReference type="InterPro" id="IPR008969">
    <property type="entry name" value="CarboxyPept-like_regulatory"/>
</dbReference>
<dbReference type="CDD" id="cd03868">
    <property type="entry name" value="M14_CPD_I"/>
    <property type="match status" value="1"/>
</dbReference>
<dbReference type="GO" id="GO:0008270">
    <property type="term" value="F:zinc ion binding"/>
    <property type="evidence" value="ECO:0007669"/>
    <property type="project" value="InterPro"/>
</dbReference>
<dbReference type="GO" id="GO:0016485">
    <property type="term" value="P:protein processing"/>
    <property type="evidence" value="ECO:0007669"/>
    <property type="project" value="TreeGrafter"/>
</dbReference>
<proteinExistence type="inferred from homology"/>
<evidence type="ECO:0000313" key="9">
    <source>
        <dbReference type="Proteomes" id="UP000001307"/>
    </source>
</evidence>
<dbReference type="SUPFAM" id="SSF49464">
    <property type="entry name" value="Carboxypeptidase regulatory domain-like"/>
    <property type="match status" value="2"/>
</dbReference>
<dbReference type="OrthoDB" id="10249045at2759"/>
<keyword evidence="2" id="KW-0325">Glycoprotein</keyword>
<evidence type="ECO:0000256" key="4">
    <source>
        <dbReference type="SAM" id="MobiDB-lite"/>
    </source>
</evidence>
<feature type="compositionally biased region" description="Acidic residues" evidence="4">
    <location>
        <begin position="840"/>
        <end position="857"/>
    </location>
</feature>
<feature type="region of interest" description="Disordered" evidence="4">
    <location>
        <begin position="840"/>
        <end position="913"/>
    </location>
</feature>
<evidence type="ECO:0000256" key="6">
    <source>
        <dbReference type="SAM" id="SignalP"/>
    </source>
</evidence>
<feature type="chain" id="PRO_5013107640" description="Peptidase M14 domain-containing protein" evidence="6">
    <location>
        <begin position="16"/>
        <end position="976"/>
    </location>
</feature>
<evidence type="ECO:0000259" key="7">
    <source>
        <dbReference type="PROSITE" id="PS52035"/>
    </source>
</evidence>
<evidence type="ECO:0000256" key="1">
    <source>
        <dbReference type="ARBA" id="ARBA00005988"/>
    </source>
</evidence>
<dbReference type="PROSITE" id="PS52035">
    <property type="entry name" value="PEPTIDASE_M14"/>
    <property type="match status" value="2"/>
</dbReference>
<dbReference type="InParanoid" id="E4XFU9"/>
<feature type="compositionally biased region" description="Low complexity" evidence="4">
    <location>
        <begin position="864"/>
        <end position="883"/>
    </location>
</feature>
<dbReference type="InterPro" id="IPR050753">
    <property type="entry name" value="Peptidase_M14_domain"/>
</dbReference>
<feature type="compositionally biased region" description="Acidic residues" evidence="4">
    <location>
        <begin position="902"/>
        <end position="913"/>
    </location>
</feature>
<evidence type="ECO:0000313" key="8">
    <source>
        <dbReference type="EMBL" id="CBY24489.1"/>
    </source>
</evidence>
<name>E4XFU9_OIKDI</name>
<dbReference type="SMART" id="SM00631">
    <property type="entry name" value="Zn_pept"/>
    <property type="match status" value="2"/>
</dbReference>